<accession>A0A4Y2JCV5</accession>
<dbReference type="AlphaFoldDB" id="A0A4Y2JCV5"/>
<reference evidence="1 2" key="1">
    <citation type="journal article" date="2019" name="Sci. Rep.">
        <title>Orb-weaving spider Araneus ventricosus genome elucidates the spidroin gene catalogue.</title>
        <authorList>
            <person name="Kono N."/>
            <person name="Nakamura H."/>
            <person name="Ohtoshi R."/>
            <person name="Moran D.A.P."/>
            <person name="Shinohara A."/>
            <person name="Yoshida Y."/>
            <person name="Fujiwara M."/>
            <person name="Mori M."/>
            <person name="Tomita M."/>
            <person name="Arakawa K."/>
        </authorList>
    </citation>
    <scope>NUCLEOTIDE SEQUENCE [LARGE SCALE GENOMIC DNA]</scope>
</reference>
<dbReference type="EMBL" id="BGPR01110035">
    <property type="protein sequence ID" value="GBM87890.1"/>
    <property type="molecule type" value="Genomic_DNA"/>
</dbReference>
<evidence type="ECO:0000313" key="1">
    <source>
        <dbReference type="EMBL" id="GBM87890.1"/>
    </source>
</evidence>
<name>A0A4Y2JCV5_ARAVE</name>
<sequence length="83" mass="9283">MSGINMEEYLTADDDLMVFSGVTEEDILSEITAAIENDDKKDNGDDTDPSQSLLTFQELFQSVQSLKAFFSNLSSTNDDHFLH</sequence>
<dbReference type="Proteomes" id="UP000499080">
    <property type="component" value="Unassembled WGS sequence"/>
</dbReference>
<gene>
    <name evidence="1" type="ORF">AVEN_123407_1</name>
</gene>
<organism evidence="1 2">
    <name type="scientific">Araneus ventricosus</name>
    <name type="common">Orbweaver spider</name>
    <name type="synonym">Epeira ventricosa</name>
    <dbReference type="NCBI Taxonomy" id="182803"/>
    <lineage>
        <taxon>Eukaryota</taxon>
        <taxon>Metazoa</taxon>
        <taxon>Ecdysozoa</taxon>
        <taxon>Arthropoda</taxon>
        <taxon>Chelicerata</taxon>
        <taxon>Arachnida</taxon>
        <taxon>Araneae</taxon>
        <taxon>Araneomorphae</taxon>
        <taxon>Entelegynae</taxon>
        <taxon>Araneoidea</taxon>
        <taxon>Araneidae</taxon>
        <taxon>Araneus</taxon>
    </lineage>
</organism>
<keyword evidence="2" id="KW-1185">Reference proteome</keyword>
<comment type="caution">
    <text evidence="1">The sequence shown here is derived from an EMBL/GenBank/DDBJ whole genome shotgun (WGS) entry which is preliminary data.</text>
</comment>
<protein>
    <submittedName>
        <fullName evidence="1">Uncharacterized protein</fullName>
    </submittedName>
</protein>
<evidence type="ECO:0000313" key="2">
    <source>
        <dbReference type="Proteomes" id="UP000499080"/>
    </source>
</evidence>
<proteinExistence type="predicted"/>